<dbReference type="SUPFAM" id="SSF142764">
    <property type="entry name" value="YgbK-like"/>
    <property type="match status" value="1"/>
</dbReference>
<dbReference type="NCBIfam" id="NF043035">
    <property type="entry name" value="OxoTetrKin"/>
    <property type="match status" value="1"/>
</dbReference>
<feature type="domain" description="Four-carbon acid sugar kinase N-terminal" evidence="13">
    <location>
        <begin position="11"/>
        <end position="234"/>
    </location>
</feature>
<dbReference type="GO" id="GO:0016301">
    <property type="term" value="F:kinase activity"/>
    <property type="evidence" value="ECO:0007669"/>
    <property type="project" value="UniProtKB-KW"/>
</dbReference>
<evidence type="ECO:0000313" key="16">
    <source>
        <dbReference type="Proteomes" id="UP000503017"/>
    </source>
</evidence>
<evidence type="ECO:0000256" key="12">
    <source>
        <dbReference type="ARBA" id="ARBA00041377"/>
    </source>
</evidence>
<evidence type="ECO:0000259" key="14">
    <source>
        <dbReference type="Pfam" id="PF17042"/>
    </source>
</evidence>
<evidence type="ECO:0000256" key="1">
    <source>
        <dbReference type="ARBA" id="ARBA00005715"/>
    </source>
</evidence>
<reference evidence="15 16" key="1">
    <citation type="submission" date="2018-10" db="EMBL/GenBank/DDBJ databases">
        <authorList>
            <person name="Perry B.J."/>
            <person name="Sullivan J.T."/>
            <person name="Murphy R.J.T."/>
            <person name="Ramsay J.P."/>
            <person name="Ronson C.W."/>
        </authorList>
    </citation>
    <scope>NUCLEOTIDE SEQUENCE [LARGE SCALE GENOMIC DNA]</scope>
    <source>
        <strain evidence="15 16">R88b</strain>
    </source>
</reference>
<dbReference type="InterPro" id="IPR010737">
    <property type="entry name" value="4-carb_acid_sugar_kinase_N"/>
</dbReference>
<evidence type="ECO:0000256" key="2">
    <source>
        <dbReference type="ARBA" id="ARBA00022679"/>
    </source>
</evidence>
<dbReference type="Pfam" id="PF17042">
    <property type="entry name" value="NBD_C"/>
    <property type="match status" value="1"/>
</dbReference>
<evidence type="ECO:0000256" key="9">
    <source>
        <dbReference type="ARBA" id="ARBA00037335"/>
    </source>
</evidence>
<accession>A0A6M7W9F7</accession>
<evidence type="ECO:0000256" key="4">
    <source>
        <dbReference type="ARBA" id="ARBA00022777"/>
    </source>
</evidence>
<dbReference type="InterPro" id="IPR042213">
    <property type="entry name" value="NBD_C_sf"/>
</dbReference>
<dbReference type="InterPro" id="IPR031475">
    <property type="entry name" value="NBD_C"/>
</dbReference>
<evidence type="ECO:0000256" key="3">
    <source>
        <dbReference type="ARBA" id="ARBA00022741"/>
    </source>
</evidence>
<dbReference type="EMBL" id="CP033367">
    <property type="protein sequence ID" value="QKD00290.1"/>
    <property type="molecule type" value="Genomic_DNA"/>
</dbReference>
<protein>
    <recommendedName>
        <fullName evidence="11">3-oxo-tetronate kinase</fullName>
        <ecNumber evidence="10">2.7.1.217</ecNumber>
    </recommendedName>
    <alternativeName>
        <fullName evidence="12">3-dehydrotetronate 4-kinase</fullName>
    </alternativeName>
</protein>
<organism evidence="15 16">
    <name type="scientific">Mesorhizobium loti R88b</name>
    <dbReference type="NCBI Taxonomy" id="935548"/>
    <lineage>
        <taxon>Bacteria</taxon>
        <taxon>Pseudomonadati</taxon>
        <taxon>Pseudomonadota</taxon>
        <taxon>Alphaproteobacteria</taxon>
        <taxon>Hyphomicrobiales</taxon>
        <taxon>Phyllobacteriaceae</taxon>
        <taxon>Mesorhizobium</taxon>
    </lineage>
</organism>
<dbReference type="AlphaFoldDB" id="A0A6M7W9F7"/>
<dbReference type="Proteomes" id="UP000503017">
    <property type="component" value="Chromosome"/>
</dbReference>
<dbReference type="EC" id="2.7.1.217" evidence="10"/>
<comment type="similarity">
    <text evidence="1">Belongs to the four-carbon acid sugar kinase family.</text>
</comment>
<feature type="domain" description="Four-carbon acid sugar kinase nucleotide binding" evidence="14">
    <location>
        <begin position="262"/>
        <end position="423"/>
    </location>
</feature>
<evidence type="ECO:0000256" key="5">
    <source>
        <dbReference type="ARBA" id="ARBA00022840"/>
    </source>
</evidence>
<dbReference type="RefSeq" id="WP_051429758.1">
    <property type="nucleotide sequence ID" value="NZ_CP033367.1"/>
</dbReference>
<evidence type="ECO:0000256" key="11">
    <source>
        <dbReference type="ARBA" id="ARBA00039461"/>
    </source>
</evidence>
<dbReference type="InterPro" id="IPR037051">
    <property type="entry name" value="4-carb_acid_sugar_kinase_N_sf"/>
</dbReference>
<keyword evidence="6" id="KW-0119">Carbohydrate metabolism</keyword>
<keyword evidence="2" id="KW-0808">Transferase</keyword>
<comment type="catalytic activity">
    <reaction evidence="8">
        <text>3-dehydro-D-erythronate + ATP = 3-dehydro-4-O-phospho-D-erythronate + ADP + H(+)</text>
        <dbReference type="Rhea" id="RHEA:52556"/>
        <dbReference type="ChEBI" id="CHEBI:15378"/>
        <dbReference type="ChEBI" id="CHEBI:30616"/>
        <dbReference type="ChEBI" id="CHEBI:57958"/>
        <dbReference type="ChEBI" id="CHEBI:136593"/>
        <dbReference type="ChEBI" id="CHEBI:456216"/>
        <dbReference type="EC" id="2.7.1.217"/>
    </reaction>
</comment>
<evidence type="ECO:0000259" key="13">
    <source>
        <dbReference type="Pfam" id="PF07005"/>
    </source>
</evidence>
<gene>
    <name evidence="15" type="ORF">EB235_01395</name>
</gene>
<dbReference type="Gene3D" id="3.40.980.20">
    <property type="entry name" value="Four-carbon acid sugar kinase, nucleotide binding domain"/>
    <property type="match status" value="1"/>
</dbReference>
<evidence type="ECO:0000256" key="7">
    <source>
        <dbReference type="ARBA" id="ARBA00035898"/>
    </source>
</evidence>
<keyword evidence="3" id="KW-0547">Nucleotide-binding</keyword>
<name>A0A6M7W9F7_RHILI</name>
<evidence type="ECO:0000256" key="6">
    <source>
        <dbReference type="ARBA" id="ARBA00023277"/>
    </source>
</evidence>
<evidence type="ECO:0000313" key="15">
    <source>
        <dbReference type="EMBL" id="QKD00290.1"/>
    </source>
</evidence>
<keyword evidence="4 15" id="KW-0418">Kinase</keyword>
<comment type="function">
    <text evidence="9">Catalyzes the ATP-dependent phosphorylation of 3-oxo-tetronate to 3-oxo-tetronate 4-phosphate.</text>
</comment>
<dbReference type="Gene3D" id="3.40.50.10840">
    <property type="entry name" value="Putative sugar-binding, N-terminal domain"/>
    <property type="match status" value="1"/>
</dbReference>
<proteinExistence type="inferred from homology"/>
<keyword evidence="5" id="KW-0067">ATP-binding</keyword>
<evidence type="ECO:0000256" key="10">
    <source>
        <dbReference type="ARBA" id="ARBA00039095"/>
    </source>
</evidence>
<comment type="catalytic activity">
    <reaction evidence="7">
        <text>3-dehydro-L-erythronate + ATP = 3-dehydro-4-O-phospho-L-erythronate + ADP + H(+)</text>
        <dbReference type="Rhea" id="RHEA:52552"/>
        <dbReference type="ChEBI" id="CHEBI:15378"/>
        <dbReference type="ChEBI" id="CHEBI:30616"/>
        <dbReference type="ChEBI" id="CHEBI:136592"/>
        <dbReference type="ChEBI" id="CHEBI:136670"/>
        <dbReference type="ChEBI" id="CHEBI:456216"/>
        <dbReference type="EC" id="2.7.1.217"/>
    </reaction>
</comment>
<dbReference type="GO" id="GO:0005524">
    <property type="term" value="F:ATP binding"/>
    <property type="evidence" value="ECO:0007669"/>
    <property type="project" value="UniProtKB-KW"/>
</dbReference>
<dbReference type="InterPro" id="IPR050007">
    <property type="entry name" value="OtnK"/>
</dbReference>
<evidence type="ECO:0000256" key="8">
    <source>
        <dbReference type="ARBA" id="ARBA00036346"/>
    </source>
</evidence>
<sequence>MTASTPTLLFGAIADDLTGGTELASMLVARGISTGCTVGLQAPIPSGNLAHVILLKTRVIAAADAVRQVLEAADRLLEAGARQIFFKYCATFDSTPAGNIGPCAEALLDRLGGGVTLFTPALCETGRTVYLGHMFGGSQLLGESPKRFDPLTPMTDSNLVRVLQAQSKSKAGLMPWLTIDAGPDAIRAAVREKSARGETLLVTDTLRERDLAAIAEAAFDLPLMTGNSSVVAHLPPAWLAHGLVKSDDLVAASLPAVSGPAAVLAGSVADRTIEQLDRFAQDNPLLTIDLTSAFAGADVMAQARAFAEQHLPHAMIAIATTAPQATVEALQRAHGRDVVAAKAEEILAGIAQILVRDFGVRRLVVAGGETAGSVVKALGITRIAMGAYEGPGLSRAIADLPGLPDEPLALMLKSGKLGGPDIFAEVLQDMTRATTIAPAIDTWPPAKATTGPTPRKAF</sequence>
<dbReference type="Pfam" id="PF07005">
    <property type="entry name" value="SBD_N"/>
    <property type="match status" value="1"/>
</dbReference>